<dbReference type="AlphaFoldDB" id="G0VK05"/>
<reference key="2">
    <citation type="submission" date="2011-08" db="EMBL/GenBank/DDBJ databases">
        <title>Genome sequence of Naumovozyma castellii.</title>
        <authorList>
            <person name="Gordon J.L."/>
            <person name="Armisen D."/>
            <person name="Proux-Wera E."/>
            <person name="OhEigeartaigh S.S."/>
            <person name="Byrne K.P."/>
            <person name="Wolfe K.H."/>
        </authorList>
    </citation>
    <scope>NUCLEOTIDE SEQUENCE</scope>
    <source>
        <strain>Type strain:CBS 4309</strain>
    </source>
</reference>
<accession>G0VK05</accession>
<sequence>MNKLVTRYFSANLRLCSRLASNRLIIPPLAHINGGSATQKIKDKKKNFIKVGEYRQLPEDNPIEKYYDEIETFSKACLEKQLKKNYSDFEGNPDELVFEIEKYVESQIIPKYSVLDEDREKTTPSLPSMVYCKTLGDKLVIERYISFARAVRLALIFNGGHPFIFDLMLQGRSVFDKIGEKTK</sequence>
<dbReference type="RefSeq" id="XP_003678181.1">
    <property type="nucleotide sequence ID" value="XM_003678133.1"/>
</dbReference>
<dbReference type="FunCoup" id="G0VK05">
    <property type="interactions" value="54"/>
</dbReference>
<dbReference type="OMA" id="GGHTFIF"/>
<keyword evidence="2" id="KW-1185">Reference proteome</keyword>
<dbReference type="eggNOG" id="ENOG502S3B9">
    <property type="taxonomic scope" value="Eukaryota"/>
</dbReference>
<dbReference type="InterPro" id="IPR035283">
    <property type="entry name" value="Fmp23"/>
</dbReference>
<reference evidence="1 2" key="1">
    <citation type="journal article" date="2011" name="Proc. Natl. Acad. Sci. U.S.A.">
        <title>Evolutionary erosion of yeast sex chromosomes by mating-type switching accidents.</title>
        <authorList>
            <person name="Gordon J.L."/>
            <person name="Armisen D."/>
            <person name="Proux-Wera E."/>
            <person name="Oheigeartaigh S.S."/>
            <person name="Byrne K.P."/>
            <person name="Wolfe K.H."/>
        </authorList>
    </citation>
    <scope>NUCLEOTIDE SEQUENCE [LARGE SCALE GENOMIC DNA]</scope>
    <source>
        <strain evidence="2">ATCC 76901 / BCRC 22586 / CBS 4309 / NBRC 1992 / NRRL Y-12630</strain>
    </source>
</reference>
<dbReference type="HOGENOM" id="CLU_1483131_0_0_1"/>
<name>G0VK05_NAUCA</name>
<protein>
    <submittedName>
        <fullName evidence="1">Uncharacterized protein</fullName>
    </submittedName>
</protein>
<evidence type="ECO:0000313" key="1">
    <source>
        <dbReference type="EMBL" id="CCC71839.1"/>
    </source>
</evidence>
<organism evidence="1 2">
    <name type="scientific">Naumovozyma castellii</name>
    <name type="common">Yeast</name>
    <name type="synonym">Saccharomyces castellii</name>
    <dbReference type="NCBI Taxonomy" id="27288"/>
    <lineage>
        <taxon>Eukaryota</taxon>
        <taxon>Fungi</taxon>
        <taxon>Dikarya</taxon>
        <taxon>Ascomycota</taxon>
        <taxon>Saccharomycotina</taxon>
        <taxon>Saccharomycetes</taxon>
        <taxon>Saccharomycetales</taxon>
        <taxon>Saccharomycetaceae</taxon>
        <taxon>Naumovozyma</taxon>
    </lineage>
</organism>
<dbReference type="EMBL" id="HE576760">
    <property type="protein sequence ID" value="CCC71839.1"/>
    <property type="molecule type" value="Genomic_DNA"/>
</dbReference>
<dbReference type="Proteomes" id="UP000001640">
    <property type="component" value="Chromosome 9"/>
</dbReference>
<gene>
    <name evidence="1" type="primary">NCAS0I01710</name>
    <name evidence="1" type="ordered locus">NCAS_0I01710</name>
</gene>
<dbReference type="Pfam" id="PF17315">
    <property type="entry name" value="FMP23"/>
    <property type="match status" value="1"/>
</dbReference>
<evidence type="ECO:0000313" key="2">
    <source>
        <dbReference type="Proteomes" id="UP000001640"/>
    </source>
</evidence>
<dbReference type="KEGG" id="ncs:NCAS_0I01710"/>
<dbReference type="InParanoid" id="G0VK05"/>
<dbReference type="OrthoDB" id="4029988at2759"/>
<proteinExistence type="predicted"/>
<dbReference type="GeneID" id="96905526"/>